<dbReference type="Gene3D" id="1.20.1280.50">
    <property type="match status" value="1"/>
</dbReference>
<dbReference type="PANTHER" id="PTHR16271">
    <property type="entry name" value="F-BOX ONLY PROTEIN 34/46 FAMILY MEMBER"/>
    <property type="match status" value="1"/>
</dbReference>
<dbReference type="PROSITE" id="PS50181">
    <property type="entry name" value="FBOX"/>
    <property type="match status" value="1"/>
</dbReference>
<dbReference type="InterPro" id="IPR036047">
    <property type="entry name" value="F-box-like_dom_sf"/>
</dbReference>
<dbReference type="Proteomes" id="UP000001307">
    <property type="component" value="Unassembled WGS sequence"/>
</dbReference>
<evidence type="ECO:0000259" key="3">
    <source>
        <dbReference type="PROSITE" id="PS50181"/>
    </source>
</evidence>
<organism evidence="4">
    <name type="scientific">Oikopleura dioica</name>
    <name type="common">Tunicate</name>
    <dbReference type="NCBI Taxonomy" id="34765"/>
    <lineage>
        <taxon>Eukaryota</taxon>
        <taxon>Metazoa</taxon>
        <taxon>Chordata</taxon>
        <taxon>Tunicata</taxon>
        <taxon>Appendicularia</taxon>
        <taxon>Copelata</taxon>
        <taxon>Oikopleuridae</taxon>
        <taxon>Oikopleura</taxon>
    </lineage>
</organism>
<feature type="compositionally biased region" description="Basic and acidic residues" evidence="2">
    <location>
        <begin position="88"/>
        <end position="101"/>
    </location>
</feature>
<evidence type="ECO:0000313" key="5">
    <source>
        <dbReference type="EMBL" id="CBY30876.1"/>
    </source>
</evidence>
<dbReference type="EMBL" id="FN654286">
    <property type="protein sequence ID" value="CBY30876.1"/>
    <property type="molecule type" value="Genomic_DNA"/>
</dbReference>
<dbReference type="InParanoid" id="E4WTM4"/>
<gene>
    <name evidence="4" type="ORF">GSOID_T00006289001</name>
    <name evidence="5" type="ORF">GSOID_T00018820001</name>
</gene>
<feature type="compositionally biased region" description="Basic residues" evidence="2">
    <location>
        <begin position="68"/>
        <end position="87"/>
    </location>
</feature>
<accession>E4WTM4</accession>
<evidence type="ECO:0000313" key="4">
    <source>
        <dbReference type="EMBL" id="CBY07201.1"/>
    </source>
</evidence>
<name>E4WTM4_OIKDI</name>
<dbReference type="InterPro" id="IPR039594">
    <property type="entry name" value="FBXO34/46"/>
</dbReference>
<reference evidence="4" key="1">
    <citation type="journal article" date="2010" name="Science">
        <title>Plasticity of animal genome architecture unmasked by rapid evolution of a pelagic tunicate.</title>
        <authorList>
            <person name="Denoeud F."/>
            <person name="Henriet S."/>
            <person name="Mungpakdee S."/>
            <person name="Aury J.M."/>
            <person name="Da Silva C."/>
            <person name="Brinkmann H."/>
            <person name="Mikhaleva J."/>
            <person name="Olsen L.C."/>
            <person name="Jubin C."/>
            <person name="Canestro C."/>
            <person name="Bouquet J.M."/>
            <person name="Danks G."/>
            <person name="Poulain J."/>
            <person name="Campsteijn C."/>
            <person name="Adamski M."/>
            <person name="Cross I."/>
            <person name="Yadetie F."/>
            <person name="Muffato M."/>
            <person name="Louis A."/>
            <person name="Butcher S."/>
            <person name="Tsagkogeorga G."/>
            <person name="Konrad A."/>
            <person name="Singh S."/>
            <person name="Jensen M.F."/>
            <person name="Cong E.H."/>
            <person name="Eikeseth-Otteraa H."/>
            <person name="Noel B."/>
            <person name="Anthouard V."/>
            <person name="Porcel B.M."/>
            <person name="Kachouri-Lafond R."/>
            <person name="Nishino A."/>
            <person name="Ugolini M."/>
            <person name="Chourrout P."/>
            <person name="Nishida H."/>
            <person name="Aasland R."/>
            <person name="Huzurbazar S."/>
            <person name="Westhof E."/>
            <person name="Delsuc F."/>
            <person name="Lehrach H."/>
            <person name="Reinhardt R."/>
            <person name="Weissenbach J."/>
            <person name="Roy S.W."/>
            <person name="Artiguenave F."/>
            <person name="Postlethwait J.H."/>
            <person name="Manak J.R."/>
            <person name="Thompson E.M."/>
            <person name="Jaillon O."/>
            <person name="Du Pasquier L."/>
            <person name="Boudinot P."/>
            <person name="Liberles D.A."/>
            <person name="Volff J.N."/>
            <person name="Philippe H."/>
            <person name="Lenhard B."/>
            <person name="Roest Crollius H."/>
            <person name="Wincker P."/>
            <person name="Chourrout D."/>
        </authorList>
    </citation>
    <scope>NUCLEOTIDE SEQUENCE [LARGE SCALE GENOMIC DNA]</scope>
</reference>
<feature type="region of interest" description="Disordered" evidence="2">
    <location>
        <begin position="68"/>
        <end position="118"/>
    </location>
</feature>
<dbReference type="SUPFAM" id="SSF81383">
    <property type="entry name" value="F-box domain"/>
    <property type="match status" value="1"/>
</dbReference>
<proteinExistence type="predicted"/>
<sequence length="291" mass="34601">MVEVFRLVQRFDQHPESLKFLPPLDEEKIEEESSERKFTLDCDVELRGLVKKVVQFFNDFADRNIQSKKKQNVKDRRRNKTRLKQKIKNAEKAQTESERTSPKNLPIVQNVKPKPAYSTPEQYLRDSIRLRIPEHQLLRHVTHQSDWYFKQRNELRSQIPGEAIYAKRDLFKQLPDHLVVNIFADLPRADLANLKLVCRDFDWLIHAYDVLPFDSGWRPGRKYAEDRCEKCKRIRQRGDTSICRFHSKMYYGDPCSGPPTFYLCCHKTDKNAPGCVRHEKHDNWYLNPKDS</sequence>
<dbReference type="Pfam" id="PF12937">
    <property type="entry name" value="F-box-like"/>
    <property type="match status" value="1"/>
</dbReference>
<dbReference type="PANTHER" id="PTHR16271:SF9">
    <property type="entry name" value="F-BOX DOMAIN-CONTAINING PROTEIN"/>
    <property type="match status" value="1"/>
</dbReference>
<dbReference type="OrthoDB" id="10052741at2759"/>
<evidence type="ECO:0000256" key="1">
    <source>
        <dbReference type="ARBA" id="ARBA00022786"/>
    </source>
</evidence>
<evidence type="ECO:0000313" key="6">
    <source>
        <dbReference type="Proteomes" id="UP000001307"/>
    </source>
</evidence>
<dbReference type="EMBL" id="FN653016">
    <property type="protein sequence ID" value="CBY07201.1"/>
    <property type="molecule type" value="Genomic_DNA"/>
</dbReference>
<dbReference type="InterPro" id="IPR001810">
    <property type="entry name" value="F-box_dom"/>
</dbReference>
<evidence type="ECO:0000256" key="2">
    <source>
        <dbReference type="SAM" id="MobiDB-lite"/>
    </source>
</evidence>
<dbReference type="AlphaFoldDB" id="E4WTM4"/>
<keyword evidence="6" id="KW-1185">Reference proteome</keyword>
<dbReference type="Proteomes" id="UP000011014">
    <property type="component" value="Unassembled WGS sequence"/>
</dbReference>
<protein>
    <recommendedName>
        <fullName evidence="3">F-box domain-containing protein</fullName>
    </recommendedName>
</protein>
<keyword evidence="1" id="KW-0833">Ubl conjugation pathway</keyword>
<feature type="domain" description="F-box" evidence="3">
    <location>
        <begin position="168"/>
        <end position="220"/>
    </location>
</feature>